<proteinExistence type="predicted"/>
<sequence>MFLPLLGACAVVGPFQGAEWEPVQGLLSEDRSCRNLRCWGNLLVLCLFVIWQAQHYWHHNIRTCSNKKKVIKVPSKNWAVSSASCDIYFDLAPEFLVNPDQLRELDTHVQQRAQEKTEEHGRTLQESQTQYLLSQPKLCQEPPQGVLTCAEPMFCGTSFPNTCMASQDNSWEAGQVPWCLSDGQTCKPLAPALEVCQRLEQLLVHAQEEFMPLQPVVSLRSQPTAMTLATSLTKFPATQRVQVSSRELLPSPSNQKGGIPTTKFCSCLHEASKPGRENQIQGREEDSRQTQAVVWVKQRESVEENAWEIKANGKPLPVDRATKEAAEIKVLEWGSERLVINKAGGEFLTPRWQRHDQMEAEPKANIQELGERNLRETAGETSSEAQKPICENQEELRGKTDAATQTSGWGSQEMGRNEDAAENRALENSNGTRGEDEEDIQTQGLRKQGQPGNGSGTETQAPEQRKLEQIQGDTGTEIQVEEWGSKDRAGGKKTLQTQIAGKDNLHDVKKDDGIETHTLEWGRQGCTGGEKVSENKGHGRREKAGKIHASREEVPKHRKHELQMGLGNQGLRREGARETQVSRKKNLMEVKEEDWVVIQALWWEDHKLVVSKIVRGPEVPSWGNQDQAVGKCLAEIQASEDWNQRKDGGEDSTDTWAPEAESQGQVRGETHVEIYPPWRRNQEQLGGENSADIEALGQQKPREVGDEKEAWELGAENQSHTSNGIIGKIHTLDCENQEHIKGKDNANTQTSRAEDCRESIGKTEEETQPTEWGKEKQPGSENGTEIQALEKRHQRESGGQEAWPRQEESRSQRRGDNDGKTHLFEWKNQEHVGSEDEAEIRTPERRNQRETINKDGTETQSPETENQDEVWVSYSPGRKTWGQTEGKKNADNQALEKRNQRAVGNDDDRKIRRLRGGNQKVVKSQVDGRACSPDRQQMGAENGAEVQGKKGDSRDDKMQAPGQGDQKESRNGCDGDMQRQGKGNEGKSREEDDAEIHNEGNQTKCRAEEVGGSEGNKGQSRAKDVARDSVHIEHSGSEMSPILPNSRHGTVRHEQAVTSVCCPDMTPLSKPGEVILLAGGEGHHLAKQSRAPARRHRAEVSVAFQESRPKPLRRRHRNKEVGPGKGSNLTPECQKPQSQAAPLALPPSASSSVTALVDIPIAHSAPPKWPILKRSQRLLLESLMRRKIAHLKWGPPQRILESHLLSSFLGTCPPPFVGMRLLGNNTGREQPEQQEGHREAQGSTPALKFSQRPRRACPPERKSSKLPPQARAPDKRGSCGTGPVGVSTPLEKPRRARPPPGGSREPQTVQEAVPPRAKLTAPRNLRLAAESRRPCNPERAREPSSENSRGRETVRPGASQKAARAPSRVQISQSVGHEPPCQEHTFQKVTLPPRCTWKQPTVQTRSQASEEGRGAGHQPSFCSTDTFNLKGSLHSAASRLGTALLGKLSCCPHLAKPQHSTPNLSQRTPGSSLKPQGSNPPPREDIMTVNTSFKKDPQPVDQCCTGATINKIQRPQDPRVLVRPHKAPQNPPVSPKFGFVKHLRYFLLQHGFRK</sequence>
<organism evidence="2 3">
    <name type="scientific">Erinaceus europaeus</name>
    <name type="common">Western European hedgehog</name>
    <dbReference type="NCBI Taxonomy" id="9365"/>
    <lineage>
        <taxon>Eukaryota</taxon>
        <taxon>Metazoa</taxon>
        <taxon>Chordata</taxon>
        <taxon>Craniata</taxon>
        <taxon>Vertebrata</taxon>
        <taxon>Euteleostomi</taxon>
        <taxon>Mammalia</taxon>
        <taxon>Eutheria</taxon>
        <taxon>Laurasiatheria</taxon>
        <taxon>Eulipotyphla</taxon>
        <taxon>Erinaceidae</taxon>
        <taxon>Erinaceinae</taxon>
        <taxon>Erinaceus</taxon>
    </lineage>
</organism>
<dbReference type="PANTHER" id="PTHR22379">
    <property type="entry name" value="RIKEN CDNA 4930407I10 GENE"/>
    <property type="match status" value="1"/>
</dbReference>
<feature type="region of interest" description="Disordered" evidence="1">
    <location>
        <begin position="1399"/>
        <end position="1420"/>
    </location>
</feature>
<feature type="compositionally biased region" description="Basic and acidic residues" evidence="1">
    <location>
        <begin position="503"/>
        <end position="520"/>
    </location>
</feature>
<feature type="region of interest" description="Disordered" evidence="1">
    <location>
        <begin position="740"/>
        <end position="1048"/>
    </location>
</feature>
<feature type="region of interest" description="Disordered" evidence="1">
    <location>
        <begin position="1455"/>
        <end position="1484"/>
    </location>
</feature>
<dbReference type="RefSeq" id="XP_060045027.1">
    <property type="nucleotide sequence ID" value="XM_060189044.1"/>
</dbReference>
<dbReference type="Proteomes" id="UP001652624">
    <property type="component" value="Chromosome 4"/>
</dbReference>
<feature type="region of interest" description="Disordered" evidence="1">
    <location>
        <begin position="1220"/>
        <end position="1387"/>
    </location>
</feature>
<feature type="compositionally biased region" description="Basic and acidic residues" evidence="1">
    <location>
        <begin position="700"/>
        <end position="711"/>
    </location>
</feature>
<feature type="compositionally biased region" description="Basic and acidic residues" evidence="1">
    <location>
        <begin position="1329"/>
        <end position="1354"/>
    </location>
</feature>
<protein>
    <submittedName>
        <fullName evidence="3">Uncharacterized protein LOC132538014</fullName>
    </submittedName>
</protein>
<feature type="region of interest" description="Disordered" evidence="1">
    <location>
        <begin position="375"/>
        <end position="579"/>
    </location>
</feature>
<feature type="compositionally biased region" description="Basic and acidic residues" evidence="1">
    <location>
        <begin position="885"/>
        <end position="910"/>
    </location>
</feature>
<feature type="compositionally biased region" description="Basic and acidic residues" evidence="1">
    <location>
        <begin position="531"/>
        <end position="555"/>
    </location>
</feature>
<feature type="compositionally biased region" description="Basic and acidic residues" evidence="1">
    <location>
        <begin position="415"/>
        <end position="425"/>
    </location>
</feature>
<accession>A0ABM3X871</accession>
<evidence type="ECO:0000313" key="3">
    <source>
        <dbReference type="RefSeq" id="XP_060045027.1"/>
    </source>
</evidence>
<reference evidence="3" key="1">
    <citation type="submission" date="2025-08" db="UniProtKB">
        <authorList>
            <consortium name="RefSeq"/>
        </authorList>
    </citation>
    <scope>IDENTIFICATION</scope>
</reference>
<name>A0ABM3X871_ERIEU</name>
<dbReference type="InterPro" id="IPR031715">
    <property type="entry name" value="DUF4727"/>
</dbReference>
<evidence type="ECO:0000256" key="1">
    <source>
        <dbReference type="SAM" id="MobiDB-lite"/>
    </source>
</evidence>
<feature type="compositionally biased region" description="Basic and acidic residues" evidence="1">
    <location>
        <begin position="1021"/>
        <end position="1036"/>
    </location>
</feature>
<feature type="compositionally biased region" description="Polar residues" evidence="1">
    <location>
        <begin position="1458"/>
        <end position="1477"/>
    </location>
</feature>
<keyword evidence="2" id="KW-1185">Reference proteome</keyword>
<feature type="region of interest" description="Disordered" evidence="1">
    <location>
        <begin position="1086"/>
        <end position="1147"/>
    </location>
</feature>
<feature type="compositionally biased region" description="Basic and acidic residues" evidence="1">
    <location>
        <begin position="965"/>
        <end position="998"/>
    </location>
</feature>
<feature type="region of interest" description="Disordered" evidence="1">
    <location>
        <begin position="639"/>
        <end position="724"/>
    </location>
</feature>
<feature type="compositionally biased region" description="Basic and acidic residues" evidence="1">
    <location>
        <begin position="788"/>
        <end position="857"/>
    </location>
</feature>
<feature type="compositionally biased region" description="Basic and acidic residues" evidence="1">
    <location>
        <begin position="752"/>
        <end position="765"/>
    </location>
</feature>
<evidence type="ECO:0000313" key="2">
    <source>
        <dbReference type="Proteomes" id="UP001652624"/>
    </source>
</evidence>
<dbReference type="GeneID" id="132538014"/>
<feature type="compositionally biased region" description="Basic and acidic residues" evidence="1">
    <location>
        <begin position="947"/>
        <end position="958"/>
    </location>
</feature>
<gene>
    <name evidence="3" type="primary">LOC132538014</name>
</gene>
<dbReference type="PANTHER" id="PTHR22379:SF1">
    <property type="entry name" value="RIKEN CDNA 4930407I10 GENE"/>
    <property type="match status" value="1"/>
</dbReference>
<dbReference type="Pfam" id="PF15856">
    <property type="entry name" value="DUF4727"/>
    <property type="match status" value="1"/>
</dbReference>
<feature type="compositionally biased region" description="Low complexity" evidence="1">
    <location>
        <begin position="1136"/>
        <end position="1147"/>
    </location>
</feature>
<feature type="compositionally biased region" description="Basic and acidic residues" evidence="1">
    <location>
        <begin position="1229"/>
        <end position="1240"/>
    </location>
</feature>